<evidence type="ECO:0000313" key="2">
    <source>
        <dbReference type="Proteomes" id="UP001049518"/>
    </source>
</evidence>
<sequence>MNEAEAARLQFLLARLRALSDEHWHTFTASRRAMDDHAWVGGTSARDFARRLESSDSALHAELRKALGLVEDALRRA</sequence>
<protein>
    <submittedName>
        <fullName evidence="1">Uncharacterized protein</fullName>
    </submittedName>
</protein>
<evidence type="ECO:0000313" key="1">
    <source>
        <dbReference type="EMBL" id="QXJ22096.1"/>
    </source>
</evidence>
<proteinExistence type="predicted"/>
<accession>A0ABX8QTN5</accession>
<organism evidence="1 2">
    <name type="scientific">Actinomadura graeca</name>
    <dbReference type="NCBI Taxonomy" id="2750812"/>
    <lineage>
        <taxon>Bacteria</taxon>
        <taxon>Bacillati</taxon>
        <taxon>Actinomycetota</taxon>
        <taxon>Actinomycetes</taxon>
        <taxon>Streptosporangiales</taxon>
        <taxon>Thermomonosporaceae</taxon>
        <taxon>Actinomadura</taxon>
    </lineage>
</organism>
<dbReference type="EMBL" id="CP059572">
    <property type="protein sequence ID" value="QXJ22096.1"/>
    <property type="molecule type" value="Genomic_DNA"/>
</dbReference>
<reference evidence="1" key="1">
    <citation type="submission" date="2020-07" db="EMBL/GenBank/DDBJ databases">
        <authorList>
            <person name="Tarantini F.S."/>
            <person name="Hong K.W."/>
            <person name="Chan K.G."/>
        </authorList>
    </citation>
    <scope>NUCLEOTIDE SEQUENCE</scope>
    <source>
        <strain evidence="1">32-07</strain>
    </source>
</reference>
<dbReference type="Proteomes" id="UP001049518">
    <property type="component" value="Chromosome"/>
</dbReference>
<name>A0ABX8QTN5_9ACTN</name>
<dbReference type="RefSeq" id="WP_231335292.1">
    <property type="nucleotide sequence ID" value="NZ_CP059572.1"/>
</dbReference>
<keyword evidence="2" id="KW-1185">Reference proteome</keyword>
<gene>
    <name evidence="1" type="ORF">AGRA3207_003042</name>
</gene>